<evidence type="ECO:0000313" key="1">
    <source>
        <dbReference type="EMBL" id="MFC5541895.1"/>
    </source>
</evidence>
<protein>
    <submittedName>
        <fullName evidence="1">Uncharacterized protein</fullName>
    </submittedName>
</protein>
<proteinExistence type="predicted"/>
<name>A0ABW0RDJ1_9BACL</name>
<keyword evidence="2" id="KW-1185">Reference proteome</keyword>
<reference evidence="2" key="1">
    <citation type="journal article" date="2019" name="Int. J. Syst. Evol. Microbiol.">
        <title>The Global Catalogue of Microorganisms (GCM) 10K type strain sequencing project: providing services to taxonomists for standard genome sequencing and annotation.</title>
        <authorList>
            <consortium name="The Broad Institute Genomics Platform"/>
            <consortium name="The Broad Institute Genome Sequencing Center for Infectious Disease"/>
            <person name="Wu L."/>
            <person name="Ma J."/>
        </authorList>
    </citation>
    <scope>NUCLEOTIDE SEQUENCE [LARGE SCALE GENOMIC DNA]</scope>
    <source>
        <strain evidence="2">CCUG 56331</strain>
    </source>
</reference>
<dbReference type="RefSeq" id="WP_390309442.1">
    <property type="nucleotide sequence ID" value="NZ_JBHSNQ010000076.1"/>
</dbReference>
<organism evidence="1 2">
    <name type="scientific">Ureibacillus suwonensis</name>
    <dbReference type="NCBI Taxonomy" id="313007"/>
    <lineage>
        <taxon>Bacteria</taxon>
        <taxon>Bacillati</taxon>
        <taxon>Bacillota</taxon>
        <taxon>Bacilli</taxon>
        <taxon>Bacillales</taxon>
        <taxon>Caryophanaceae</taxon>
        <taxon>Ureibacillus</taxon>
    </lineage>
</organism>
<dbReference type="EMBL" id="JBHSNQ010000076">
    <property type="protein sequence ID" value="MFC5541895.1"/>
    <property type="molecule type" value="Genomic_DNA"/>
</dbReference>
<gene>
    <name evidence="1" type="ORF">ACFPOH_08980</name>
</gene>
<evidence type="ECO:0000313" key="2">
    <source>
        <dbReference type="Proteomes" id="UP001595978"/>
    </source>
</evidence>
<dbReference type="Proteomes" id="UP001595978">
    <property type="component" value="Unassembled WGS sequence"/>
</dbReference>
<accession>A0ABW0RDJ1</accession>
<sequence length="154" mass="18370">MTKQGTVASLFHDALIYDEPYIAHFIYYALQKKKVTLEDKIEKLYEIELTPEEYEKFQEIKRRDVLLMRPIKLYAIQRNGHLYDFYFAKTPEEAAFLHYQLFGEKVRKVIDAYNKMMDMGIYNTETKRTSTFRELMKEYVKFPVYVCTLEGGGS</sequence>
<comment type="caution">
    <text evidence="1">The sequence shown here is derived from an EMBL/GenBank/DDBJ whole genome shotgun (WGS) entry which is preliminary data.</text>
</comment>